<evidence type="ECO:0000313" key="5">
    <source>
        <dbReference type="EMBL" id="CAG8396493.1"/>
    </source>
</evidence>
<proteinExistence type="predicted"/>
<protein>
    <recommendedName>
        <fullName evidence="7">FAD dependent oxidoreductase domain-containing protein</fullName>
    </recommendedName>
</protein>
<dbReference type="SUPFAM" id="SSF51905">
    <property type="entry name" value="FAD/NAD(P)-binding domain"/>
    <property type="match status" value="1"/>
</dbReference>
<comment type="caution">
    <text evidence="5">The sequence shown here is derived from an EMBL/GenBank/DDBJ whole genome shotgun (WGS) entry which is preliminary data.</text>
</comment>
<dbReference type="Proteomes" id="UP001152649">
    <property type="component" value="Unassembled WGS sequence"/>
</dbReference>
<dbReference type="OrthoDB" id="512920at2759"/>
<keyword evidence="2" id="KW-0285">Flavoprotein</keyword>
<dbReference type="AlphaFoldDB" id="A0A9W4NR00"/>
<sequence>MTIERFDVAVVGLGALGSGAAYQAAVKGARVIGFEQIELAYKDWAELERRSGLRMLNITGGVVFLPRNGLTPSSNFTKSLDANGVPYELLDSREVTSAGLGIAHASKSVTTTQYQARANDAVLRESTRVDRIIPDGNGVVIGNGHAFKFTPAIDRVVVELAMDGNTSDNISKLPI</sequence>
<dbReference type="InterPro" id="IPR045170">
    <property type="entry name" value="MTOX"/>
</dbReference>
<keyword evidence="6" id="KW-1185">Reference proteome</keyword>
<dbReference type="GO" id="GO:0050660">
    <property type="term" value="F:flavin adenine dinucleotide binding"/>
    <property type="evidence" value="ECO:0007669"/>
    <property type="project" value="InterPro"/>
</dbReference>
<keyword evidence="4" id="KW-0560">Oxidoreductase</keyword>
<dbReference type="InterPro" id="IPR036188">
    <property type="entry name" value="FAD/NAD-bd_sf"/>
</dbReference>
<comment type="cofactor">
    <cofactor evidence="1">
        <name>FAD</name>
        <dbReference type="ChEBI" id="CHEBI:57692"/>
    </cofactor>
</comment>
<keyword evidence="3" id="KW-0274">FAD</keyword>
<accession>A0A9W4NR00</accession>
<evidence type="ECO:0000256" key="2">
    <source>
        <dbReference type="ARBA" id="ARBA00022630"/>
    </source>
</evidence>
<gene>
    <name evidence="5" type="ORF">PSALAMII_LOCUS7351</name>
</gene>
<dbReference type="GO" id="GO:0008115">
    <property type="term" value="F:sarcosine oxidase activity"/>
    <property type="evidence" value="ECO:0007669"/>
    <property type="project" value="TreeGrafter"/>
</dbReference>
<dbReference type="PANTHER" id="PTHR10961">
    <property type="entry name" value="PEROXISOMAL SARCOSINE OXIDASE"/>
    <property type="match status" value="1"/>
</dbReference>
<dbReference type="Gene3D" id="3.50.50.60">
    <property type="entry name" value="FAD/NAD(P)-binding domain"/>
    <property type="match status" value="3"/>
</dbReference>
<evidence type="ECO:0000256" key="1">
    <source>
        <dbReference type="ARBA" id="ARBA00001974"/>
    </source>
</evidence>
<evidence type="ECO:0000256" key="3">
    <source>
        <dbReference type="ARBA" id="ARBA00022827"/>
    </source>
</evidence>
<organism evidence="5 6">
    <name type="scientific">Penicillium salamii</name>
    <dbReference type="NCBI Taxonomy" id="1612424"/>
    <lineage>
        <taxon>Eukaryota</taxon>
        <taxon>Fungi</taxon>
        <taxon>Dikarya</taxon>
        <taxon>Ascomycota</taxon>
        <taxon>Pezizomycotina</taxon>
        <taxon>Eurotiomycetes</taxon>
        <taxon>Eurotiomycetidae</taxon>
        <taxon>Eurotiales</taxon>
        <taxon>Aspergillaceae</taxon>
        <taxon>Penicillium</taxon>
    </lineage>
</organism>
<dbReference type="PANTHER" id="PTHR10961:SF7">
    <property type="entry name" value="FAD DEPENDENT OXIDOREDUCTASE DOMAIN-CONTAINING PROTEIN"/>
    <property type="match status" value="1"/>
</dbReference>
<dbReference type="EMBL" id="CAJVPG010000333">
    <property type="protein sequence ID" value="CAG8396493.1"/>
    <property type="molecule type" value="Genomic_DNA"/>
</dbReference>
<reference evidence="5" key="1">
    <citation type="submission" date="2021-07" db="EMBL/GenBank/DDBJ databases">
        <authorList>
            <person name="Branca A.L. A."/>
        </authorList>
    </citation>
    <scope>NUCLEOTIDE SEQUENCE</scope>
</reference>
<name>A0A9W4NR00_9EURO</name>
<evidence type="ECO:0000313" key="6">
    <source>
        <dbReference type="Proteomes" id="UP001152649"/>
    </source>
</evidence>
<evidence type="ECO:0008006" key="7">
    <source>
        <dbReference type="Google" id="ProtNLM"/>
    </source>
</evidence>
<evidence type="ECO:0000256" key="4">
    <source>
        <dbReference type="ARBA" id="ARBA00023002"/>
    </source>
</evidence>
<dbReference type="Gene3D" id="3.30.9.10">
    <property type="entry name" value="D-Amino Acid Oxidase, subunit A, domain 2"/>
    <property type="match status" value="1"/>
</dbReference>